<keyword evidence="5" id="KW-1185">Reference proteome</keyword>
<sequence length="192" mass="20792">MTLASSCFFDPTRGRTLVKVLPGEYYVTAGQELIGTTLGSCVCACLWDGEAGVGGLNHFMLPEAKGGLGPLSQANRYGTHAMESLVNGLLALGARRDRLQAKLFGGGQIYGEGRIGDQNIAFVEAFVAKEGIRVLARSLGGQQARKVLFEPCDGRAWVKHLRKLANDTLVLREDQLARQLAIKEDGKVELFR</sequence>
<dbReference type="HAMAP" id="MF_01440">
    <property type="entry name" value="CheD"/>
    <property type="match status" value="1"/>
</dbReference>
<dbReference type="EC" id="3.5.1.44" evidence="3"/>
<comment type="function">
    <text evidence="3">Probably deamidates glutamine residues to glutamate on methyl-accepting chemotaxis receptors (MCPs), playing an important role in chemotaxis.</text>
</comment>
<dbReference type="InterPro" id="IPR005659">
    <property type="entry name" value="Chemorcpt_Glu_NH3ase_CheD"/>
</dbReference>
<dbReference type="OrthoDB" id="9807202at2"/>
<dbReference type="GO" id="GO:0050568">
    <property type="term" value="F:protein-glutamine glutaminase activity"/>
    <property type="evidence" value="ECO:0007669"/>
    <property type="project" value="UniProtKB-UniRule"/>
</dbReference>
<comment type="similarity">
    <text evidence="3">Belongs to the CheD family.</text>
</comment>
<dbReference type="STRING" id="745411.B3C1_12849"/>
<dbReference type="GO" id="GO:0006935">
    <property type="term" value="P:chemotaxis"/>
    <property type="evidence" value="ECO:0007669"/>
    <property type="project" value="UniProtKB-UniRule"/>
</dbReference>
<organism evidence="4 5">
    <name type="scientific">Gallaecimonas xiamenensis 3-C-1</name>
    <dbReference type="NCBI Taxonomy" id="745411"/>
    <lineage>
        <taxon>Bacteria</taxon>
        <taxon>Pseudomonadati</taxon>
        <taxon>Pseudomonadota</taxon>
        <taxon>Gammaproteobacteria</taxon>
        <taxon>Enterobacterales</taxon>
        <taxon>Gallaecimonadaceae</taxon>
        <taxon>Gallaecimonas</taxon>
    </lineage>
</organism>
<evidence type="ECO:0000256" key="1">
    <source>
        <dbReference type="ARBA" id="ARBA00022500"/>
    </source>
</evidence>
<dbReference type="Proteomes" id="UP000006755">
    <property type="component" value="Unassembled WGS sequence"/>
</dbReference>
<dbReference type="EMBL" id="AMRI01000018">
    <property type="protein sequence ID" value="EKE71045.1"/>
    <property type="molecule type" value="Genomic_DNA"/>
</dbReference>
<evidence type="ECO:0000313" key="4">
    <source>
        <dbReference type="EMBL" id="EKE71045.1"/>
    </source>
</evidence>
<comment type="catalytic activity">
    <reaction evidence="3">
        <text>L-glutaminyl-[protein] + H2O = L-glutamyl-[protein] + NH4(+)</text>
        <dbReference type="Rhea" id="RHEA:16441"/>
        <dbReference type="Rhea" id="RHEA-COMP:10207"/>
        <dbReference type="Rhea" id="RHEA-COMP:10208"/>
        <dbReference type="ChEBI" id="CHEBI:15377"/>
        <dbReference type="ChEBI" id="CHEBI:28938"/>
        <dbReference type="ChEBI" id="CHEBI:29973"/>
        <dbReference type="ChEBI" id="CHEBI:30011"/>
        <dbReference type="EC" id="3.5.1.44"/>
    </reaction>
</comment>
<dbReference type="RefSeq" id="WP_008485320.1">
    <property type="nucleotide sequence ID" value="NZ_AMRI01000018.1"/>
</dbReference>
<dbReference type="Pfam" id="PF03975">
    <property type="entry name" value="CheD"/>
    <property type="match status" value="1"/>
</dbReference>
<proteinExistence type="inferred from homology"/>
<gene>
    <name evidence="3" type="primary">cheD</name>
    <name evidence="4" type="ORF">B3C1_12849</name>
</gene>
<dbReference type="PATRIC" id="fig|745411.4.peg.2530"/>
<keyword evidence="2 3" id="KW-0378">Hydrolase</keyword>
<keyword evidence="4" id="KW-0675">Receptor</keyword>
<accession>K2K0K4</accession>
<name>K2K0K4_9GAMM</name>
<evidence type="ECO:0000256" key="3">
    <source>
        <dbReference type="HAMAP-Rule" id="MF_01440"/>
    </source>
</evidence>
<dbReference type="InterPro" id="IPR038592">
    <property type="entry name" value="CheD-like_sf"/>
</dbReference>
<dbReference type="CDD" id="cd16352">
    <property type="entry name" value="CheD"/>
    <property type="match status" value="1"/>
</dbReference>
<dbReference type="InterPro" id="IPR011324">
    <property type="entry name" value="Cytotoxic_necrot_fac-like_cat"/>
</dbReference>
<keyword evidence="1 3" id="KW-0145">Chemotaxis</keyword>
<comment type="caution">
    <text evidence="4">The sequence shown here is derived from an EMBL/GenBank/DDBJ whole genome shotgun (WGS) entry which is preliminary data.</text>
</comment>
<dbReference type="Gene3D" id="3.30.1330.200">
    <property type="match status" value="1"/>
</dbReference>
<dbReference type="PANTHER" id="PTHR35147">
    <property type="entry name" value="CHEMORECEPTOR GLUTAMINE DEAMIDASE CHED-RELATED"/>
    <property type="match status" value="1"/>
</dbReference>
<protein>
    <recommendedName>
        <fullName evidence="3">Probable chemoreceptor glutamine deamidase CheD</fullName>
        <ecNumber evidence="3">3.5.1.44</ecNumber>
    </recommendedName>
</protein>
<reference evidence="4 5" key="1">
    <citation type="journal article" date="2012" name="J. Bacteriol.">
        <title>Genome Sequence of Gallaecimonas xiamenensis Type Strain 3-C-1.</title>
        <authorList>
            <person name="Lai Q."/>
            <person name="Wang L."/>
            <person name="Wang W."/>
            <person name="Shao Z."/>
        </authorList>
    </citation>
    <scope>NUCLEOTIDE SEQUENCE [LARGE SCALE GENOMIC DNA]</scope>
    <source>
        <strain evidence="4 5">3-C-1</strain>
    </source>
</reference>
<evidence type="ECO:0000313" key="5">
    <source>
        <dbReference type="Proteomes" id="UP000006755"/>
    </source>
</evidence>
<dbReference type="SUPFAM" id="SSF64438">
    <property type="entry name" value="CNF1/YfiH-like putative cysteine hydrolases"/>
    <property type="match status" value="1"/>
</dbReference>
<dbReference type="PANTHER" id="PTHR35147:SF2">
    <property type="entry name" value="CHEMORECEPTOR GLUTAMINE DEAMIDASE CHED-RELATED"/>
    <property type="match status" value="1"/>
</dbReference>
<evidence type="ECO:0000256" key="2">
    <source>
        <dbReference type="ARBA" id="ARBA00022801"/>
    </source>
</evidence>
<dbReference type="eggNOG" id="COG1871">
    <property type="taxonomic scope" value="Bacteria"/>
</dbReference>
<dbReference type="AlphaFoldDB" id="K2K0K4"/>